<evidence type="ECO:0000313" key="8">
    <source>
        <dbReference type="Proteomes" id="UP001556367"/>
    </source>
</evidence>
<evidence type="ECO:0000256" key="2">
    <source>
        <dbReference type="ARBA" id="ARBA00008932"/>
    </source>
</evidence>
<sequence>MSLAFYPSETIAFSRPLKKQAKITITLVNKHAEPIMFVVKVTSKKYAVRPNAGRIEPGDRCEILIFKYAFDEEPPEAEPCKDKFMFESAFIDPSEDFFSSRDPSFWDIKRRKNAVHRNRIPVTFLRAMELFDGELLRLDPHDQLTFWGPFTKESIASLNIENPRADCVAFKIKTTSSKDFAVYPSMGRLEPYGIVDVKFYRKALSAASITAATAAPNPKIQIISTIIPSTHLLTPLPNLFKLGQASDTMKIHSQKLVVRYPEYPFGPDKDNVSLAGHRSLMTSSSSSFMQSSTSFMEAVEADPPSYTPRASSISMSIRSMDSHAEPVDENLLPLQPVHRGVPESDARSSRRIDTLSSAFRRLLR</sequence>
<keyword evidence="3" id="KW-0812">Transmembrane</keyword>
<proteinExistence type="inferred from homology"/>
<organism evidence="7 8">
    <name type="scientific">Hohenbuehelia grisea</name>
    <dbReference type="NCBI Taxonomy" id="104357"/>
    <lineage>
        <taxon>Eukaryota</taxon>
        <taxon>Fungi</taxon>
        <taxon>Dikarya</taxon>
        <taxon>Basidiomycota</taxon>
        <taxon>Agaricomycotina</taxon>
        <taxon>Agaricomycetes</taxon>
        <taxon>Agaricomycetidae</taxon>
        <taxon>Agaricales</taxon>
        <taxon>Pleurotineae</taxon>
        <taxon>Pleurotaceae</taxon>
        <taxon>Hohenbuehelia</taxon>
    </lineage>
</organism>
<dbReference type="InterPro" id="IPR016763">
    <property type="entry name" value="VAP"/>
</dbReference>
<keyword evidence="8" id="KW-1185">Reference proteome</keyword>
<feature type="domain" description="MSP" evidence="6">
    <location>
        <begin position="135"/>
        <end position="261"/>
    </location>
</feature>
<dbReference type="PROSITE" id="PS50202">
    <property type="entry name" value="MSP"/>
    <property type="match status" value="2"/>
</dbReference>
<evidence type="ECO:0000256" key="3">
    <source>
        <dbReference type="ARBA" id="ARBA00022692"/>
    </source>
</evidence>
<dbReference type="Gene3D" id="2.60.40.10">
    <property type="entry name" value="Immunoglobulins"/>
    <property type="match status" value="2"/>
</dbReference>
<protein>
    <recommendedName>
        <fullName evidence="6">MSP domain-containing protein</fullName>
    </recommendedName>
</protein>
<dbReference type="InterPro" id="IPR013783">
    <property type="entry name" value="Ig-like_fold"/>
</dbReference>
<accession>A0ABR3JFN3</accession>
<evidence type="ECO:0000256" key="1">
    <source>
        <dbReference type="ARBA" id="ARBA00004211"/>
    </source>
</evidence>
<evidence type="ECO:0000313" key="7">
    <source>
        <dbReference type="EMBL" id="KAL0954173.1"/>
    </source>
</evidence>
<reference evidence="8" key="1">
    <citation type="submission" date="2024-06" db="EMBL/GenBank/DDBJ databases">
        <title>Multi-omics analyses provide insights into the biosynthesis of the anticancer antibiotic pleurotin in Hohenbuehelia grisea.</title>
        <authorList>
            <person name="Weaver J.A."/>
            <person name="Alberti F."/>
        </authorList>
    </citation>
    <scope>NUCLEOTIDE SEQUENCE [LARGE SCALE GENOMIC DNA]</scope>
    <source>
        <strain evidence="8">T-177</strain>
    </source>
</reference>
<dbReference type="Pfam" id="PF00635">
    <property type="entry name" value="Motile_Sperm"/>
    <property type="match status" value="2"/>
</dbReference>
<comment type="caution">
    <text evidence="7">The sequence shown here is derived from an EMBL/GenBank/DDBJ whole genome shotgun (WGS) entry which is preliminary data.</text>
</comment>
<keyword evidence="4" id="KW-1133">Transmembrane helix</keyword>
<evidence type="ECO:0000256" key="4">
    <source>
        <dbReference type="ARBA" id="ARBA00022989"/>
    </source>
</evidence>
<dbReference type="PANTHER" id="PTHR10809">
    <property type="entry name" value="VESICLE-ASSOCIATED MEMBRANE PROTEIN-ASSOCIATED PROTEIN"/>
    <property type="match status" value="1"/>
</dbReference>
<feature type="domain" description="MSP" evidence="6">
    <location>
        <begin position="2"/>
        <end position="125"/>
    </location>
</feature>
<comment type="similarity">
    <text evidence="2">Belongs to the VAMP-associated protein (VAP) (TC 9.B.17) family.</text>
</comment>
<keyword evidence="5" id="KW-0472">Membrane</keyword>
<dbReference type="PANTHER" id="PTHR10809:SF6">
    <property type="entry name" value="AT11025P-RELATED"/>
    <property type="match status" value="1"/>
</dbReference>
<dbReference type="InterPro" id="IPR000535">
    <property type="entry name" value="MSP_dom"/>
</dbReference>
<comment type="subcellular location">
    <subcellularLocation>
        <location evidence="1">Membrane</location>
        <topology evidence="1">Single-pass type IV membrane protein</topology>
    </subcellularLocation>
</comment>
<gene>
    <name evidence="7" type="ORF">HGRIS_005304</name>
</gene>
<dbReference type="Proteomes" id="UP001556367">
    <property type="component" value="Unassembled WGS sequence"/>
</dbReference>
<evidence type="ECO:0000256" key="5">
    <source>
        <dbReference type="ARBA" id="ARBA00023136"/>
    </source>
</evidence>
<name>A0ABR3JFN3_9AGAR</name>
<dbReference type="InterPro" id="IPR008962">
    <property type="entry name" value="PapD-like_sf"/>
</dbReference>
<dbReference type="EMBL" id="JASNQZ010000008">
    <property type="protein sequence ID" value="KAL0954173.1"/>
    <property type="molecule type" value="Genomic_DNA"/>
</dbReference>
<dbReference type="SUPFAM" id="SSF49354">
    <property type="entry name" value="PapD-like"/>
    <property type="match status" value="2"/>
</dbReference>
<evidence type="ECO:0000259" key="6">
    <source>
        <dbReference type="PROSITE" id="PS50202"/>
    </source>
</evidence>